<keyword evidence="9" id="KW-1208">Phospholipid metabolism</keyword>
<keyword evidence="3" id="KW-0210">Decarboxylase</keyword>
<evidence type="ECO:0000256" key="7">
    <source>
        <dbReference type="ARBA" id="ARBA00023209"/>
    </source>
</evidence>
<keyword evidence="6" id="KW-0865">Zymogen</keyword>
<keyword evidence="7" id="KW-0594">Phospholipid biosynthesis</keyword>
<dbReference type="InterPro" id="IPR003817">
    <property type="entry name" value="PS_Dcarbxylase"/>
</dbReference>
<proteinExistence type="predicted"/>
<evidence type="ECO:0000256" key="1">
    <source>
        <dbReference type="ARBA" id="ARBA00022475"/>
    </source>
</evidence>
<organism evidence="11 12">
    <name type="scientific">Bacteroides ovatus</name>
    <dbReference type="NCBI Taxonomy" id="28116"/>
    <lineage>
        <taxon>Bacteria</taxon>
        <taxon>Pseudomonadati</taxon>
        <taxon>Bacteroidota</taxon>
        <taxon>Bacteroidia</taxon>
        <taxon>Bacteroidales</taxon>
        <taxon>Bacteroidaceae</taxon>
        <taxon>Bacteroides</taxon>
    </lineage>
</organism>
<evidence type="ECO:0000313" key="11">
    <source>
        <dbReference type="EMBL" id="SDJ16208.1"/>
    </source>
</evidence>
<dbReference type="NCBIfam" id="NF003678">
    <property type="entry name" value="PRK05305.1-2"/>
    <property type="match status" value="1"/>
</dbReference>
<dbReference type="GO" id="GO:0008654">
    <property type="term" value="P:phospholipid biosynthetic process"/>
    <property type="evidence" value="ECO:0007669"/>
    <property type="project" value="UniProtKB-KW"/>
</dbReference>
<evidence type="ECO:0000256" key="3">
    <source>
        <dbReference type="ARBA" id="ARBA00022793"/>
    </source>
</evidence>
<keyword evidence="8" id="KW-0456">Lyase</keyword>
<evidence type="ECO:0000256" key="9">
    <source>
        <dbReference type="ARBA" id="ARBA00023264"/>
    </source>
</evidence>
<evidence type="ECO:0000313" key="12">
    <source>
        <dbReference type="Proteomes" id="UP000181870"/>
    </source>
</evidence>
<dbReference type="NCBIfam" id="NF003685">
    <property type="entry name" value="PRK05305.2-5"/>
    <property type="match status" value="1"/>
</dbReference>
<keyword evidence="10" id="KW-0670">Pyruvate</keyword>
<dbReference type="Pfam" id="PF02666">
    <property type="entry name" value="PS_Dcarbxylase"/>
    <property type="match status" value="1"/>
</dbReference>
<protein>
    <submittedName>
        <fullName evidence="11">Phosphatidylserine decarboxylase</fullName>
    </submittedName>
</protein>
<keyword evidence="5" id="KW-0472">Membrane</keyword>
<dbReference type="InterPro" id="IPR033175">
    <property type="entry name" value="PSD-A"/>
</dbReference>
<evidence type="ECO:0000256" key="10">
    <source>
        <dbReference type="ARBA" id="ARBA00023317"/>
    </source>
</evidence>
<evidence type="ECO:0000256" key="6">
    <source>
        <dbReference type="ARBA" id="ARBA00023145"/>
    </source>
</evidence>
<evidence type="ECO:0000256" key="2">
    <source>
        <dbReference type="ARBA" id="ARBA00022516"/>
    </source>
</evidence>
<evidence type="ECO:0000256" key="5">
    <source>
        <dbReference type="ARBA" id="ARBA00023136"/>
    </source>
</evidence>
<keyword evidence="1" id="KW-1003">Cell membrane</keyword>
<reference evidence="11 12" key="1">
    <citation type="submission" date="2016-10" db="EMBL/GenBank/DDBJ databases">
        <authorList>
            <person name="de Groot N.N."/>
        </authorList>
    </citation>
    <scope>NUCLEOTIDE SEQUENCE [LARGE SCALE GENOMIC DNA]</scope>
    <source>
        <strain evidence="11 12">NLAE-zl-C57</strain>
    </source>
</reference>
<keyword evidence="4" id="KW-0443">Lipid metabolism</keyword>
<sequence>MTLTIIGCSIFSFMSYFFRNPKRKVPVNNNVVYAPADGKIVALEEVFENEYLNVKCIKVSIFMSMLNVHVNRYPISGVIKYSKYHPGRYFIAYYPKASEFNEHHSTVIETPEGKSVLVKQIAGIIARRIVCYANIGKETVQGEDLGFIKFGSRVDLFLPLGTSIAIEKGEKVKGNNTIVAFLDMKD</sequence>
<evidence type="ECO:0000256" key="4">
    <source>
        <dbReference type="ARBA" id="ARBA00023098"/>
    </source>
</evidence>
<gene>
    <name evidence="11" type="ORF">SAMN05192582_11391</name>
</gene>
<accession>A0A1G8RGW5</accession>
<dbReference type="GO" id="GO:0004609">
    <property type="term" value="F:phosphatidylserine decarboxylase activity"/>
    <property type="evidence" value="ECO:0007669"/>
    <property type="project" value="InterPro"/>
</dbReference>
<keyword evidence="2" id="KW-0444">Lipid biosynthesis</keyword>
<name>A0A1G8RGW5_BACOV</name>
<dbReference type="EMBL" id="FNDO01000139">
    <property type="protein sequence ID" value="SDJ16208.1"/>
    <property type="molecule type" value="Genomic_DNA"/>
</dbReference>
<dbReference type="RefSeq" id="WP_081352778.1">
    <property type="nucleotide sequence ID" value="NZ_FNDO01000139.1"/>
</dbReference>
<dbReference type="PANTHER" id="PTHR35809:SF1">
    <property type="entry name" value="ARCHAETIDYLSERINE DECARBOXYLASE PROENZYME-RELATED"/>
    <property type="match status" value="1"/>
</dbReference>
<dbReference type="Proteomes" id="UP000181870">
    <property type="component" value="Unassembled WGS sequence"/>
</dbReference>
<evidence type="ECO:0000256" key="8">
    <source>
        <dbReference type="ARBA" id="ARBA00023239"/>
    </source>
</evidence>
<dbReference type="PANTHER" id="PTHR35809">
    <property type="entry name" value="ARCHAETIDYLSERINE DECARBOXYLASE PROENZYME-RELATED"/>
    <property type="match status" value="1"/>
</dbReference>
<dbReference type="AlphaFoldDB" id="A0A1G8RGW5"/>